<comment type="caution">
    <text evidence="5">The sequence shown here is derived from an EMBL/GenBank/DDBJ whole genome shotgun (WGS) entry which is preliminary data.</text>
</comment>
<dbReference type="EMBL" id="VDCV01000009">
    <property type="protein sequence ID" value="KAB5541751.1"/>
    <property type="molecule type" value="Genomic_DNA"/>
</dbReference>
<dbReference type="Proteomes" id="UP000326939">
    <property type="component" value="Chromosome 9"/>
</dbReference>
<protein>
    <recommendedName>
        <fullName evidence="4">Wall-associated receptor kinase galacturonan-binding domain-containing protein</fullName>
    </recommendedName>
</protein>
<dbReference type="GO" id="GO:0030247">
    <property type="term" value="F:polysaccharide binding"/>
    <property type="evidence" value="ECO:0007669"/>
    <property type="project" value="InterPro"/>
</dbReference>
<evidence type="ECO:0000256" key="2">
    <source>
        <dbReference type="ARBA" id="ARBA00022729"/>
    </source>
</evidence>
<reference evidence="6" key="1">
    <citation type="journal article" date="2019" name="Gigascience">
        <title>De novo genome assembly of the endangered Acer yangbiense, a plant species with extremely small populations endemic to Yunnan Province, China.</title>
        <authorList>
            <person name="Yang J."/>
            <person name="Wariss H.M."/>
            <person name="Tao L."/>
            <person name="Zhang R."/>
            <person name="Yun Q."/>
            <person name="Hollingsworth P."/>
            <person name="Dao Z."/>
            <person name="Luo G."/>
            <person name="Guo H."/>
            <person name="Ma Y."/>
            <person name="Sun W."/>
        </authorList>
    </citation>
    <scope>NUCLEOTIDE SEQUENCE [LARGE SCALE GENOMIC DNA]</scope>
    <source>
        <strain evidence="6">cv. br00</strain>
    </source>
</reference>
<evidence type="ECO:0000313" key="5">
    <source>
        <dbReference type="EMBL" id="KAB5541751.1"/>
    </source>
</evidence>
<dbReference type="Pfam" id="PF13947">
    <property type="entry name" value="GUB_WAK_bind"/>
    <property type="match status" value="1"/>
</dbReference>
<evidence type="ECO:0000313" key="6">
    <source>
        <dbReference type="Proteomes" id="UP000326939"/>
    </source>
</evidence>
<evidence type="ECO:0000259" key="4">
    <source>
        <dbReference type="Pfam" id="PF13947"/>
    </source>
</evidence>
<keyword evidence="2 3" id="KW-0732">Signal</keyword>
<comment type="subcellular location">
    <subcellularLocation>
        <location evidence="1">Membrane</location>
        <topology evidence="1">Single-pass membrane protein</topology>
    </subcellularLocation>
</comment>
<dbReference type="GO" id="GO:0016020">
    <property type="term" value="C:membrane"/>
    <property type="evidence" value="ECO:0007669"/>
    <property type="project" value="UniProtKB-SubCell"/>
</dbReference>
<dbReference type="PANTHER" id="PTHR33491">
    <property type="entry name" value="OSJNBA0016N04.9 PROTEIN"/>
    <property type="match status" value="1"/>
</dbReference>
<accession>A0A5N5LI54</accession>
<gene>
    <name evidence="5" type="ORF">DKX38_014725</name>
</gene>
<evidence type="ECO:0000256" key="1">
    <source>
        <dbReference type="ARBA" id="ARBA00004167"/>
    </source>
</evidence>
<feature type="chain" id="PRO_5024330318" description="Wall-associated receptor kinase galacturonan-binding domain-containing protein" evidence="3">
    <location>
        <begin position="25"/>
        <end position="105"/>
    </location>
</feature>
<evidence type="ECO:0000256" key="3">
    <source>
        <dbReference type="SAM" id="SignalP"/>
    </source>
</evidence>
<sequence>MILQRWVFLLMMLLLVGATTGATANPDVKPGCQEKCGDVSVPYPFGIGEPGCAMNDNFFLNCNSTDDSQQLLWFRQTMPTRNISLRNGTVTVEIGTSFDCYDHWL</sequence>
<feature type="signal peptide" evidence="3">
    <location>
        <begin position="1"/>
        <end position="24"/>
    </location>
</feature>
<dbReference type="AlphaFoldDB" id="A0A5N5LI54"/>
<proteinExistence type="predicted"/>
<organism evidence="5 6">
    <name type="scientific">Salix brachista</name>
    <dbReference type="NCBI Taxonomy" id="2182728"/>
    <lineage>
        <taxon>Eukaryota</taxon>
        <taxon>Viridiplantae</taxon>
        <taxon>Streptophyta</taxon>
        <taxon>Embryophyta</taxon>
        <taxon>Tracheophyta</taxon>
        <taxon>Spermatophyta</taxon>
        <taxon>Magnoliopsida</taxon>
        <taxon>eudicotyledons</taxon>
        <taxon>Gunneridae</taxon>
        <taxon>Pentapetalae</taxon>
        <taxon>rosids</taxon>
        <taxon>fabids</taxon>
        <taxon>Malpighiales</taxon>
        <taxon>Salicaceae</taxon>
        <taxon>Saliceae</taxon>
        <taxon>Salix</taxon>
    </lineage>
</organism>
<dbReference type="InterPro" id="IPR025287">
    <property type="entry name" value="WAK_GUB"/>
</dbReference>
<keyword evidence="6" id="KW-1185">Reference proteome</keyword>
<feature type="domain" description="Wall-associated receptor kinase galacturonan-binding" evidence="4">
    <location>
        <begin position="32"/>
        <end position="92"/>
    </location>
</feature>
<name>A0A5N5LI54_9ROSI</name>